<evidence type="ECO:0000256" key="4">
    <source>
        <dbReference type="ARBA" id="ARBA00022989"/>
    </source>
</evidence>
<dbReference type="PANTHER" id="PTHR23501:SF193">
    <property type="entry name" value="MULTIDRUG TRANSPORTER, PUTATIVE (AFU_ORTHOLOGUE AFUA_8G00940)-RELATED"/>
    <property type="match status" value="1"/>
</dbReference>
<accession>A0A093URC9</accession>
<feature type="transmembrane region" description="Helical" evidence="7">
    <location>
        <begin position="468"/>
        <end position="490"/>
    </location>
</feature>
<comment type="subcellular location">
    <subcellularLocation>
        <location evidence="1">Membrane</location>
        <topology evidence="1">Multi-pass membrane protein</topology>
    </subcellularLocation>
</comment>
<dbReference type="InterPro" id="IPR036259">
    <property type="entry name" value="MFS_trans_sf"/>
</dbReference>
<keyword evidence="3 7" id="KW-0812">Transmembrane</keyword>
<reference evidence="9" key="2">
    <citation type="journal article" date="2014" name="PLoS Genet.">
        <title>Signature gene expression reveals novel clues to the molecular mechanisms of dimorphic transition in Penicillium marneffei.</title>
        <authorList>
            <person name="Yang E."/>
            <person name="Wang G."/>
            <person name="Cai J."/>
            <person name="Woo P.C."/>
            <person name="Lau S.K."/>
            <person name="Yuen K.-Y."/>
            <person name="Chow W.-N."/>
            <person name="Lin X."/>
        </authorList>
    </citation>
    <scope>NUCLEOTIDE SEQUENCE</scope>
    <source>
        <strain evidence="9">PM1</strain>
    </source>
</reference>
<dbReference type="InterPro" id="IPR011701">
    <property type="entry name" value="MFS"/>
</dbReference>
<dbReference type="HOGENOM" id="CLU_000960_22_1_1"/>
<feature type="transmembrane region" description="Helical" evidence="7">
    <location>
        <begin position="196"/>
        <end position="218"/>
    </location>
</feature>
<feature type="transmembrane region" description="Helical" evidence="7">
    <location>
        <begin position="239"/>
        <end position="258"/>
    </location>
</feature>
<proteinExistence type="inferred from homology"/>
<dbReference type="Gene3D" id="1.20.1250.20">
    <property type="entry name" value="MFS general substrate transporter like domains"/>
    <property type="match status" value="2"/>
</dbReference>
<feature type="transmembrane region" description="Helical" evidence="7">
    <location>
        <begin position="105"/>
        <end position="125"/>
    </location>
</feature>
<dbReference type="Pfam" id="PF07690">
    <property type="entry name" value="MFS_1"/>
    <property type="match status" value="1"/>
</dbReference>
<evidence type="ECO:0000256" key="6">
    <source>
        <dbReference type="SAM" id="MobiDB-lite"/>
    </source>
</evidence>
<dbReference type="InterPro" id="IPR020846">
    <property type="entry name" value="MFS_dom"/>
</dbReference>
<dbReference type="EMBL" id="JPOX01000044">
    <property type="protein sequence ID" value="KFX42470.1"/>
    <property type="molecule type" value="Genomic_DNA"/>
</dbReference>
<sequence length="517" mass="55569">MSNKGDGESYKPVKTPPIMDDKNASRYVYGVKRLLVTISVTLVMFLTLLDTTIIVTAIPKITTDFSSLSDLGWYGSAYLIARYVSPSCALQPVTGKMFSNFNLKYTFIAFLFVFEVGSAICGAAQSSKMLIAGRAVAGLGGAGLRNGALTIMSETIPLQERPPYFGVAMGVSMLGAVAGPLIGGAFTASVSWRWCFYINLPIGGLAAILLLAIQIPGINKDKKAKSQSGILGVLTKLDPIGFLLFSPVAVMLLMALQWGGSQYAWNSATIIGLFCGAGIMAIIFLAWEYYAGDEAMIPFSMLRNRVVWSSCLVIWFLFGAMMVYSYYLPIWFQAVKDASSLQSGVDVLPFILSQVVASIVSGGLVRKVGYYLPFVIPYVAVQNVLSEEDNAVALSLLVFMQNFGGAIPLGIAEAVFSSKLASGMARYAADVNLSIVEAAGASGFRQAVQPAQLAGVLKAYNFALTSEYYLAIACTGATLVVCWGMGWINIVKDEKETTSSETRSSGDDQLENWRNVE</sequence>
<comment type="caution">
    <text evidence="9">The sequence shown here is derived from an EMBL/GenBank/DDBJ whole genome shotgun (WGS) entry which is preliminary data.</text>
</comment>
<evidence type="ECO:0000256" key="5">
    <source>
        <dbReference type="ARBA" id="ARBA00023136"/>
    </source>
</evidence>
<dbReference type="PANTHER" id="PTHR23501">
    <property type="entry name" value="MAJOR FACILITATOR SUPERFAMILY"/>
    <property type="match status" value="1"/>
</dbReference>
<evidence type="ECO:0000256" key="1">
    <source>
        <dbReference type="ARBA" id="ARBA00004141"/>
    </source>
</evidence>
<dbReference type="GO" id="GO:0005886">
    <property type="term" value="C:plasma membrane"/>
    <property type="evidence" value="ECO:0007669"/>
    <property type="project" value="TreeGrafter"/>
</dbReference>
<dbReference type="GO" id="GO:0022857">
    <property type="term" value="F:transmembrane transporter activity"/>
    <property type="evidence" value="ECO:0007669"/>
    <property type="project" value="InterPro"/>
</dbReference>
<feature type="transmembrane region" description="Helical" evidence="7">
    <location>
        <begin position="164"/>
        <end position="190"/>
    </location>
</feature>
<dbReference type="eggNOG" id="KOG0254">
    <property type="taxonomic scope" value="Eukaryota"/>
</dbReference>
<gene>
    <name evidence="9" type="ORF">GQ26_0440400</name>
</gene>
<dbReference type="AlphaFoldDB" id="A0A093URC9"/>
<name>A0A093URC9_TALMA</name>
<comment type="similarity">
    <text evidence="2">Belongs to the major facilitator superfamily. TCR/Tet family.</text>
</comment>
<reference key="1">
    <citation type="journal article" date="2014" name="PLoS Genet.">
        <title>Signature Gene Expression Reveals Novel Clues to the Molecular Mechanisms of Dimorphic Transition in Penicillium marneffei.</title>
        <authorList>
            <person name="Yang E."/>
            <person name="Wang G."/>
            <person name="Cai J."/>
            <person name="Woo P.C."/>
            <person name="Lau S.K."/>
            <person name="Yuen K.-Y."/>
            <person name="Chow W.-N."/>
            <person name="Lin X."/>
        </authorList>
    </citation>
    <scope>NUCLEOTIDE SEQUENCE [LARGE SCALE GENOMIC DNA]</scope>
    <source>
        <strain>PM1</strain>
    </source>
</reference>
<feature type="transmembrane region" description="Helical" evidence="7">
    <location>
        <begin position="34"/>
        <end position="59"/>
    </location>
</feature>
<feature type="transmembrane region" description="Helical" evidence="7">
    <location>
        <begin position="306"/>
        <end position="327"/>
    </location>
</feature>
<evidence type="ECO:0000313" key="9">
    <source>
        <dbReference type="EMBL" id="KFX42470.1"/>
    </source>
</evidence>
<dbReference type="SUPFAM" id="SSF103473">
    <property type="entry name" value="MFS general substrate transporter"/>
    <property type="match status" value="1"/>
</dbReference>
<feature type="transmembrane region" description="Helical" evidence="7">
    <location>
        <begin position="347"/>
        <end position="365"/>
    </location>
</feature>
<evidence type="ECO:0000256" key="7">
    <source>
        <dbReference type="SAM" id="Phobius"/>
    </source>
</evidence>
<keyword evidence="5 7" id="KW-0472">Membrane</keyword>
<evidence type="ECO:0000259" key="8">
    <source>
        <dbReference type="PROSITE" id="PS50850"/>
    </source>
</evidence>
<protein>
    <submittedName>
        <fullName evidence="9">Putative HC-toxin efflux carrier TOXA</fullName>
    </submittedName>
</protein>
<feature type="domain" description="Major facilitator superfamily (MFS) profile" evidence="8">
    <location>
        <begin position="36"/>
        <end position="517"/>
    </location>
</feature>
<organism evidence="9">
    <name type="scientific">Talaromyces marneffei PM1</name>
    <dbReference type="NCBI Taxonomy" id="1077442"/>
    <lineage>
        <taxon>Eukaryota</taxon>
        <taxon>Fungi</taxon>
        <taxon>Dikarya</taxon>
        <taxon>Ascomycota</taxon>
        <taxon>Pezizomycotina</taxon>
        <taxon>Eurotiomycetes</taxon>
        <taxon>Eurotiomycetidae</taxon>
        <taxon>Eurotiales</taxon>
        <taxon>Trichocomaceae</taxon>
        <taxon>Talaromyces</taxon>
        <taxon>Talaromyces sect. Talaromyces</taxon>
    </lineage>
</organism>
<evidence type="ECO:0000256" key="3">
    <source>
        <dbReference type="ARBA" id="ARBA00022692"/>
    </source>
</evidence>
<feature type="region of interest" description="Disordered" evidence="6">
    <location>
        <begin position="497"/>
        <end position="517"/>
    </location>
</feature>
<feature type="transmembrane region" description="Helical" evidence="7">
    <location>
        <begin position="264"/>
        <end position="286"/>
    </location>
</feature>
<evidence type="ECO:0000256" key="2">
    <source>
        <dbReference type="ARBA" id="ARBA00007520"/>
    </source>
</evidence>
<dbReference type="PROSITE" id="PS50850">
    <property type="entry name" value="MFS"/>
    <property type="match status" value="1"/>
</dbReference>
<keyword evidence="4 7" id="KW-1133">Transmembrane helix</keyword>
<dbReference type="CDD" id="cd17502">
    <property type="entry name" value="MFS_Azr1_MDR_like"/>
    <property type="match status" value="1"/>
</dbReference>